<dbReference type="PROSITE" id="PS50929">
    <property type="entry name" value="ABC_TM1F"/>
    <property type="match status" value="1"/>
</dbReference>
<feature type="domain" description="ABC transporter" evidence="8">
    <location>
        <begin position="373"/>
        <end position="609"/>
    </location>
</feature>
<dbReference type="RefSeq" id="WP_095672745.1">
    <property type="nucleotide sequence ID" value="NZ_CP016771.1"/>
</dbReference>
<dbReference type="SUPFAM" id="SSF52540">
    <property type="entry name" value="P-loop containing nucleoside triphosphate hydrolases"/>
    <property type="match status" value="1"/>
</dbReference>
<keyword evidence="2 7" id="KW-0812">Transmembrane</keyword>
<feature type="transmembrane region" description="Helical" evidence="7">
    <location>
        <begin position="167"/>
        <end position="187"/>
    </location>
</feature>
<dbReference type="Gene3D" id="3.40.50.300">
    <property type="entry name" value="P-loop containing nucleotide triphosphate hydrolases"/>
    <property type="match status" value="1"/>
</dbReference>
<feature type="domain" description="ABC transmembrane type-1" evidence="9">
    <location>
        <begin position="30"/>
        <end position="334"/>
    </location>
</feature>
<dbReference type="GO" id="GO:0005524">
    <property type="term" value="F:ATP binding"/>
    <property type="evidence" value="ECO:0007669"/>
    <property type="project" value="UniProtKB-KW"/>
</dbReference>
<evidence type="ECO:0000256" key="7">
    <source>
        <dbReference type="SAM" id="Phobius"/>
    </source>
</evidence>
<name>A0A249KAD9_9ACTN</name>
<dbReference type="PROSITE" id="PS50893">
    <property type="entry name" value="ABC_TRANSPORTER_2"/>
    <property type="match status" value="1"/>
</dbReference>
<feature type="transmembrane region" description="Helical" evidence="7">
    <location>
        <begin position="29"/>
        <end position="58"/>
    </location>
</feature>
<accession>A0A249KAD9</accession>
<dbReference type="InterPro" id="IPR011527">
    <property type="entry name" value="ABC1_TM_dom"/>
</dbReference>
<evidence type="ECO:0000256" key="6">
    <source>
        <dbReference type="ARBA" id="ARBA00023136"/>
    </source>
</evidence>
<feature type="transmembrane region" description="Helical" evidence="7">
    <location>
        <begin position="278"/>
        <end position="298"/>
    </location>
</feature>
<keyword evidence="3" id="KW-0547">Nucleotide-binding</keyword>
<evidence type="ECO:0000256" key="3">
    <source>
        <dbReference type="ARBA" id="ARBA00022741"/>
    </source>
</evidence>
<dbReference type="Pfam" id="PF00005">
    <property type="entry name" value="ABC_tran"/>
    <property type="match status" value="1"/>
</dbReference>
<dbReference type="GO" id="GO:0005886">
    <property type="term" value="C:plasma membrane"/>
    <property type="evidence" value="ECO:0007669"/>
    <property type="project" value="UniProtKB-SubCell"/>
</dbReference>
<dbReference type="PANTHER" id="PTHR24221">
    <property type="entry name" value="ATP-BINDING CASSETTE SUB-FAMILY B"/>
    <property type="match status" value="1"/>
</dbReference>
<evidence type="ECO:0000256" key="4">
    <source>
        <dbReference type="ARBA" id="ARBA00022840"/>
    </source>
</evidence>
<dbReference type="AlphaFoldDB" id="A0A249KAD9"/>
<dbReference type="SUPFAM" id="SSF90123">
    <property type="entry name" value="ABC transporter transmembrane region"/>
    <property type="match status" value="1"/>
</dbReference>
<dbReference type="InterPro" id="IPR003439">
    <property type="entry name" value="ABC_transporter-like_ATP-bd"/>
</dbReference>
<evidence type="ECO:0000256" key="1">
    <source>
        <dbReference type="ARBA" id="ARBA00004651"/>
    </source>
</evidence>
<dbReference type="InterPro" id="IPR003593">
    <property type="entry name" value="AAA+_ATPase"/>
</dbReference>
<evidence type="ECO:0000259" key="9">
    <source>
        <dbReference type="PROSITE" id="PS50929"/>
    </source>
</evidence>
<keyword evidence="5 7" id="KW-1133">Transmembrane helix</keyword>
<organism evidence="10 11">
    <name type="scientific">Candidatus Nanopelagicus hibericus</name>
    <dbReference type="NCBI Taxonomy" id="1884915"/>
    <lineage>
        <taxon>Bacteria</taxon>
        <taxon>Bacillati</taxon>
        <taxon>Actinomycetota</taxon>
        <taxon>Actinomycetes</taxon>
        <taxon>Candidatus Nanopelagicales</taxon>
        <taxon>Candidatus Nanopelagicaceae</taxon>
        <taxon>Candidatus Nanopelagicus</taxon>
    </lineage>
</organism>
<proteinExistence type="predicted"/>
<keyword evidence="4" id="KW-0067">ATP-binding</keyword>
<evidence type="ECO:0000313" key="11">
    <source>
        <dbReference type="Proteomes" id="UP000217171"/>
    </source>
</evidence>
<dbReference type="InterPro" id="IPR027417">
    <property type="entry name" value="P-loop_NTPase"/>
</dbReference>
<dbReference type="Gene3D" id="1.20.1560.10">
    <property type="entry name" value="ABC transporter type 1, transmembrane domain"/>
    <property type="match status" value="1"/>
</dbReference>
<dbReference type="PROSITE" id="PS00211">
    <property type="entry name" value="ABC_TRANSPORTER_1"/>
    <property type="match status" value="1"/>
</dbReference>
<dbReference type="OrthoDB" id="9806127at2"/>
<comment type="subcellular location">
    <subcellularLocation>
        <location evidence="1">Cell membrane</location>
        <topology evidence="1">Multi-pass membrane protein</topology>
    </subcellularLocation>
</comment>
<feature type="transmembrane region" description="Helical" evidence="7">
    <location>
        <begin position="193"/>
        <end position="210"/>
    </location>
</feature>
<dbReference type="KEGG" id="nhi:B1s21160_05605"/>
<dbReference type="GO" id="GO:0140359">
    <property type="term" value="F:ABC-type transporter activity"/>
    <property type="evidence" value="ECO:0007669"/>
    <property type="project" value="InterPro"/>
</dbReference>
<dbReference type="InterPro" id="IPR036640">
    <property type="entry name" value="ABC1_TM_sf"/>
</dbReference>
<reference evidence="10 11" key="1">
    <citation type="submission" date="2016-07" db="EMBL/GenBank/DDBJ databases">
        <title>High microdiversification within the ubiquitous acI lineage of Actinobacteria.</title>
        <authorList>
            <person name="Neuenschwander S.M."/>
            <person name="Salcher M."/>
            <person name="Ghai R."/>
            <person name="Pernthaler J."/>
        </authorList>
    </citation>
    <scope>NUCLEOTIDE SEQUENCE [LARGE SCALE GENOMIC DNA]</scope>
    <source>
        <strain evidence="10">MMS-21-160</strain>
    </source>
</reference>
<dbReference type="EMBL" id="CP016771">
    <property type="protein sequence ID" value="ASY13773.1"/>
    <property type="molecule type" value="Genomic_DNA"/>
</dbReference>
<sequence>MVFVNPSLFKFTEIKRVLLLLEKKDRFKLVFVLIINTFLAFLDLFGVALIGITSAILIRGLQGLTAGDQVSRFLEIVNLDGLPQRNLMIILGVTAIFFFIIKTILSVYFLRRTLRYMSIRNAQISSSLVSKMLNRHVEKIFSKSIQHQIYNVTSGVERLVGGAVTNLVVIASDLVLLLVILIGLMLVDPVTSISTFIVFTGIGFLLYFLLHKRVATLNSKFTYESIYFSQKVSEGINSFRDLFIKGGREFYVNEIRKTKMKLAGYDAEIKFLPNISKYTIEISVILGIAVVAGIQFYLFDSNRAIAVISVFLAASTRIAPAIIRLQQNVITVKASLSGAKPTFELIDELNGVKELEKTETLITTNHKDFSPKLNLQNLKFTYTDAINATIQDVSLEISEGKFIAFVGPSGGGKSTLVDLILGLLAPSSGSISISGLAPVGAIKKWPGSIGYVPQDVFIENSTVKENICLGFNPDSVPDDLVWQALDLADLSEFVKGLDGQLSYRISDAGKNLSGGQRQRLGIARALLTKPKIVIFDEATSALDAETENRVSESILKLTGECTVIFIAHRLSVVRSADMIYYIDKGKIINQGTFEELRSINADFNNQANFMGI</sequence>
<keyword evidence="11" id="KW-1185">Reference proteome</keyword>
<dbReference type="GO" id="GO:0016887">
    <property type="term" value="F:ATP hydrolysis activity"/>
    <property type="evidence" value="ECO:0007669"/>
    <property type="project" value="InterPro"/>
</dbReference>
<dbReference type="PANTHER" id="PTHR24221:SF654">
    <property type="entry name" value="ATP-BINDING CASSETTE SUB-FAMILY B MEMBER 6"/>
    <property type="match status" value="1"/>
</dbReference>
<dbReference type="InterPro" id="IPR017871">
    <property type="entry name" value="ABC_transporter-like_CS"/>
</dbReference>
<dbReference type="SMART" id="SM00382">
    <property type="entry name" value="AAA"/>
    <property type="match status" value="1"/>
</dbReference>
<gene>
    <name evidence="10" type="ORF">B1s21160_05605</name>
</gene>
<evidence type="ECO:0000259" key="8">
    <source>
        <dbReference type="PROSITE" id="PS50893"/>
    </source>
</evidence>
<evidence type="ECO:0000256" key="5">
    <source>
        <dbReference type="ARBA" id="ARBA00022989"/>
    </source>
</evidence>
<protein>
    <submittedName>
        <fullName evidence="10">ABC-type multidrug transport system, ATPase and permease component</fullName>
    </submittedName>
</protein>
<dbReference type="Proteomes" id="UP000217171">
    <property type="component" value="Chromosome"/>
</dbReference>
<evidence type="ECO:0000313" key="10">
    <source>
        <dbReference type="EMBL" id="ASY13773.1"/>
    </source>
</evidence>
<evidence type="ECO:0000256" key="2">
    <source>
        <dbReference type="ARBA" id="ARBA00022692"/>
    </source>
</evidence>
<keyword evidence="6 7" id="KW-0472">Membrane</keyword>
<dbReference type="InterPro" id="IPR039421">
    <property type="entry name" value="Type_1_exporter"/>
</dbReference>
<feature type="transmembrane region" description="Helical" evidence="7">
    <location>
        <begin position="87"/>
        <end position="110"/>
    </location>
</feature>